<proteinExistence type="inferred from homology"/>
<evidence type="ECO:0000256" key="3">
    <source>
        <dbReference type="ARBA" id="ARBA00006171"/>
    </source>
</evidence>
<dbReference type="Gene3D" id="1.10.150.240">
    <property type="entry name" value="Putative phosphatase, domain 2"/>
    <property type="match status" value="1"/>
</dbReference>
<dbReference type="EC" id="3.1.3.18" evidence="4"/>
<dbReference type="Pfam" id="PF00702">
    <property type="entry name" value="Hydrolase"/>
    <property type="match status" value="1"/>
</dbReference>
<name>A0ABU5E3C1_9PROT</name>
<dbReference type="SFLD" id="SFLDG01129">
    <property type="entry name" value="C1.5:_HAD__Beta-PGM__Phosphata"/>
    <property type="match status" value="1"/>
</dbReference>
<keyword evidence="6" id="KW-1185">Reference proteome</keyword>
<comment type="similarity">
    <text evidence="3">Belongs to the HAD-like hydrolase superfamily. CbbY/CbbZ/Gph/YieH family.</text>
</comment>
<comment type="pathway">
    <text evidence="2">Organic acid metabolism; glycolate biosynthesis; glycolate from 2-phosphoglycolate: step 1/1.</text>
</comment>
<dbReference type="PANTHER" id="PTHR43434:SF1">
    <property type="entry name" value="PHOSPHOGLYCOLATE PHOSPHATASE"/>
    <property type="match status" value="1"/>
</dbReference>
<dbReference type="Proteomes" id="UP001271769">
    <property type="component" value="Unassembled WGS sequence"/>
</dbReference>
<comment type="catalytic activity">
    <reaction evidence="1">
        <text>2-phosphoglycolate + H2O = glycolate + phosphate</text>
        <dbReference type="Rhea" id="RHEA:14369"/>
        <dbReference type="ChEBI" id="CHEBI:15377"/>
        <dbReference type="ChEBI" id="CHEBI:29805"/>
        <dbReference type="ChEBI" id="CHEBI:43474"/>
        <dbReference type="ChEBI" id="CHEBI:58033"/>
        <dbReference type="EC" id="3.1.3.18"/>
    </reaction>
</comment>
<protein>
    <recommendedName>
        <fullName evidence="4">phosphoglycolate phosphatase</fullName>
        <ecNumber evidence="4">3.1.3.18</ecNumber>
    </recommendedName>
</protein>
<dbReference type="PANTHER" id="PTHR43434">
    <property type="entry name" value="PHOSPHOGLYCOLATE PHOSPHATASE"/>
    <property type="match status" value="1"/>
</dbReference>
<dbReference type="CDD" id="cd01427">
    <property type="entry name" value="HAD_like"/>
    <property type="match status" value="1"/>
</dbReference>
<dbReference type="SUPFAM" id="SSF56784">
    <property type="entry name" value="HAD-like"/>
    <property type="match status" value="1"/>
</dbReference>
<organism evidence="5 6">
    <name type="scientific">Dongia rigui</name>
    <dbReference type="NCBI Taxonomy" id="940149"/>
    <lineage>
        <taxon>Bacteria</taxon>
        <taxon>Pseudomonadati</taxon>
        <taxon>Pseudomonadota</taxon>
        <taxon>Alphaproteobacteria</taxon>
        <taxon>Rhodospirillales</taxon>
        <taxon>Dongiaceae</taxon>
        <taxon>Dongia</taxon>
    </lineage>
</organism>
<sequence length="237" mass="25079">MPEISDAIHAVLFDKDGTLFDFYKTWGPVTEEAALLVAKGDPVKARHILKESGKDLDTGKYIPGSPIASGSNREISDLWTSLAGRTDNDLVYAEVHALFLKRQATAATPVTDLDVLFTRLRAKGLSLGVATMDSEESARASMARFGVHGALDFICGFDTGHGVKPGGGMVEAFARDMNLRPSMIAVVGDSPHDMAMARAGKAGKAIGVLTGVSLRENLIDHGADVVIASIADLESVL</sequence>
<evidence type="ECO:0000256" key="4">
    <source>
        <dbReference type="ARBA" id="ARBA00013078"/>
    </source>
</evidence>
<dbReference type="GO" id="GO:0016787">
    <property type="term" value="F:hydrolase activity"/>
    <property type="evidence" value="ECO:0007669"/>
    <property type="project" value="UniProtKB-KW"/>
</dbReference>
<dbReference type="InterPro" id="IPR036412">
    <property type="entry name" value="HAD-like_sf"/>
</dbReference>
<comment type="caution">
    <text evidence="5">The sequence shown here is derived from an EMBL/GenBank/DDBJ whole genome shotgun (WGS) entry which is preliminary data.</text>
</comment>
<dbReference type="InterPro" id="IPR023214">
    <property type="entry name" value="HAD_sf"/>
</dbReference>
<dbReference type="EMBL" id="JAXCLX010000004">
    <property type="protein sequence ID" value="MDY0874075.1"/>
    <property type="molecule type" value="Genomic_DNA"/>
</dbReference>
<dbReference type="InterPro" id="IPR023198">
    <property type="entry name" value="PGP-like_dom2"/>
</dbReference>
<evidence type="ECO:0000313" key="5">
    <source>
        <dbReference type="EMBL" id="MDY0874075.1"/>
    </source>
</evidence>
<accession>A0ABU5E3C1</accession>
<evidence type="ECO:0000313" key="6">
    <source>
        <dbReference type="Proteomes" id="UP001271769"/>
    </source>
</evidence>
<evidence type="ECO:0000256" key="2">
    <source>
        <dbReference type="ARBA" id="ARBA00004818"/>
    </source>
</evidence>
<keyword evidence="5" id="KW-0378">Hydrolase</keyword>
<dbReference type="RefSeq" id="WP_320502550.1">
    <property type="nucleotide sequence ID" value="NZ_JAXCLX010000004.1"/>
</dbReference>
<dbReference type="SFLD" id="SFLDS00003">
    <property type="entry name" value="Haloacid_Dehalogenase"/>
    <property type="match status" value="1"/>
</dbReference>
<reference evidence="5 6" key="1">
    <citation type="journal article" date="2013" name="Antonie Van Leeuwenhoek">
        <title>Dongia rigui sp. nov., isolated from freshwater of a large wetland in Korea.</title>
        <authorList>
            <person name="Baik K.S."/>
            <person name="Hwang Y.M."/>
            <person name="Choi J.S."/>
            <person name="Kwon J."/>
            <person name="Seong C.N."/>
        </authorList>
    </citation>
    <scope>NUCLEOTIDE SEQUENCE [LARGE SCALE GENOMIC DNA]</scope>
    <source>
        <strain evidence="5 6">04SU4-P</strain>
    </source>
</reference>
<gene>
    <name evidence="5" type="ORF">SMD31_19190</name>
</gene>
<dbReference type="InterPro" id="IPR050155">
    <property type="entry name" value="HAD-like_hydrolase_sf"/>
</dbReference>
<evidence type="ECO:0000256" key="1">
    <source>
        <dbReference type="ARBA" id="ARBA00000830"/>
    </source>
</evidence>
<dbReference type="Gene3D" id="3.40.50.1000">
    <property type="entry name" value="HAD superfamily/HAD-like"/>
    <property type="match status" value="1"/>
</dbReference>